<evidence type="ECO:0000313" key="1">
    <source>
        <dbReference type="EMBL" id="CAI6345883.1"/>
    </source>
</evidence>
<sequence>MTIIYSFRWVNKNSGLVYRVTEVRTVGDQYSLINFHKMNNIPNKNGYFLDLVFSSDISAKVEQSLETLIVCDSYNPALSAYCAFPPFSPILDTRHSFHDFGRPDYPSILADLRSTIWVRKLASPSADKSAVLLQNKLLEIITGFVPLRIFIRPPPVFHIKDLLTMKKQAHQKYKTLCGAKY</sequence>
<accession>A0AAV0VT07</accession>
<dbReference type="Proteomes" id="UP001160148">
    <property type="component" value="Unassembled WGS sequence"/>
</dbReference>
<reference evidence="1 2" key="1">
    <citation type="submission" date="2023-01" db="EMBL/GenBank/DDBJ databases">
        <authorList>
            <person name="Whitehead M."/>
        </authorList>
    </citation>
    <scope>NUCLEOTIDE SEQUENCE [LARGE SCALE GENOMIC DNA]</scope>
</reference>
<evidence type="ECO:0000313" key="2">
    <source>
        <dbReference type="Proteomes" id="UP001160148"/>
    </source>
</evidence>
<gene>
    <name evidence="1" type="ORF">MEUPH1_LOCUS2845</name>
</gene>
<dbReference type="EMBL" id="CARXXK010000001">
    <property type="protein sequence ID" value="CAI6345883.1"/>
    <property type="molecule type" value="Genomic_DNA"/>
</dbReference>
<comment type="caution">
    <text evidence="1">The sequence shown here is derived from an EMBL/GenBank/DDBJ whole genome shotgun (WGS) entry which is preliminary data.</text>
</comment>
<organism evidence="1 2">
    <name type="scientific">Macrosiphum euphorbiae</name>
    <name type="common">potato aphid</name>
    <dbReference type="NCBI Taxonomy" id="13131"/>
    <lineage>
        <taxon>Eukaryota</taxon>
        <taxon>Metazoa</taxon>
        <taxon>Ecdysozoa</taxon>
        <taxon>Arthropoda</taxon>
        <taxon>Hexapoda</taxon>
        <taxon>Insecta</taxon>
        <taxon>Pterygota</taxon>
        <taxon>Neoptera</taxon>
        <taxon>Paraneoptera</taxon>
        <taxon>Hemiptera</taxon>
        <taxon>Sternorrhyncha</taxon>
        <taxon>Aphidomorpha</taxon>
        <taxon>Aphidoidea</taxon>
        <taxon>Aphididae</taxon>
        <taxon>Macrosiphini</taxon>
        <taxon>Macrosiphum</taxon>
    </lineage>
</organism>
<proteinExistence type="predicted"/>
<protein>
    <submittedName>
        <fullName evidence="1">Uncharacterized protein</fullName>
    </submittedName>
</protein>
<keyword evidence="2" id="KW-1185">Reference proteome</keyword>
<name>A0AAV0VT07_9HEMI</name>
<dbReference type="AlphaFoldDB" id="A0AAV0VT07"/>